<gene>
    <name evidence="1" type="ORF">QE152_g1831</name>
</gene>
<sequence length="75" mass="9032">MLIERQDIILWRRRYLNSIRKFRSEADVKVLLQEGLDLVNAESWKNCVKHAIVEKDKMYQVDNIVENIVEEFIII</sequence>
<name>A0AAW1N569_POPJA</name>
<accession>A0AAW1N569</accession>
<comment type="caution">
    <text evidence="1">The sequence shown here is derived from an EMBL/GenBank/DDBJ whole genome shotgun (WGS) entry which is preliminary data.</text>
</comment>
<evidence type="ECO:0000313" key="2">
    <source>
        <dbReference type="Proteomes" id="UP001458880"/>
    </source>
</evidence>
<protein>
    <submittedName>
        <fullName evidence="1">Uncharacterized protein</fullName>
    </submittedName>
</protein>
<organism evidence="1 2">
    <name type="scientific">Popillia japonica</name>
    <name type="common">Japanese beetle</name>
    <dbReference type="NCBI Taxonomy" id="7064"/>
    <lineage>
        <taxon>Eukaryota</taxon>
        <taxon>Metazoa</taxon>
        <taxon>Ecdysozoa</taxon>
        <taxon>Arthropoda</taxon>
        <taxon>Hexapoda</taxon>
        <taxon>Insecta</taxon>
        <taxon>Pterygota</taxon>
        <taxon>Neoptera</taxon>
        <taxon>Endopterygota</taxon>
        <taxon>Coleoptera</taxon>
        <taxon>Polyphaga</taxon>
        <taxon>Scarabaeiformia</taxon>
        <taxon>Scarabaeidae</taxon>
        <taxon>Rutelinae</taxon>
        <taxon>Popillia</taxon>
    </lineage>
</organism>
<reference evidence="1 2" key="1">
    <citation type="journal article" date="2024" name="BMC Genomics">
        <title>De novo assembly and annotation of Popillia japonica's genome with initial clues to its potential as an invasive pest.</title>
        <authorList>
            <person name="Cucini C."/>
            <person name="Boschi S."/>
            <person name="Funari R."/>
            <person name="Cardaioli E."/>
            <person name="Iannotti N."/>
            <person name="Marturano G."/>
            <person name="Paoli F."/>
            <person name="Bruttini M."/>
            <person name="Carapelli A."/>
            <person name="Frati F."/>
            <person name="Nardi F."/>
        </authorList>
    </citation>
    <scope>NUCLEOTIDE SEQUENCE [LARGE SCALE GENOMIC DNA]</scope>
    <source>
        <strain evidence="1">DMR45628</strain>
    </source>
</reference>
<proteinExistence type="predicted"/>
<dbReference type="Proteomes" id="UP001458880">
    <property type="component" value="Unassembled WGS sequence"/>
</dbReference>
<dbReference type="AlphaFoldDB" id="A0AAW1N569"/>
<dbReference type="EMBL" id="JASPKY010000011">
    <property type="protein sequence ID" value="KAK9753711.1"/>
    <property type="molecule type" value="Genomic_DNA"/>
</dbReference>
<keyword evidence="2" id="KW-1185">Reference proteome</keyword>
<evidence type="ECO:0000313" key="1">
    <source>
        <dbReference type="EMBL" id="KAK9753711.1"/>
    </source>
</evidence>